<evidence type="ECO:0000256" key="2">
    <source>
        <dbReference type="ARBA" id="ARBA00022701"/>
    </source>
</evidence>
<dbReference type="GO" id="GO:0007017">
    <property type="term" value="P:microtubule-based process"/>
    <property type="evidence" value="ECO:0007669"/>
    <property type="project" value="InterPro"/>
</dbReference>
<evidence type="ECO:0000256" key="1">
    <source>
        <dbReference type="ARBA" id="ARBA00009636"/>
    </source>
</evidence>
<comment type="similarity">
    <text evidence="1">Belongs to the tubulin family.</text>
</comment>
<proteinExistence type="inferred from homology"/>
<dbReference type="InterPro" id="IPR000217">
    <property type="entry name" value="Tubulin"/>
</dbReference>
<dbReference type="Gene3D" id="3.30.1330.20">
    <property type="entry name" value="Tubulin/FtsZ, C-terminal domain"/>
    <property type="match status" value="1"/>
</dbReference>
<dbReference type="InterPro" id="IPR008280">
    <property type="entry name" value="Tub_FtsZ_C"/>
</dbReference>
<dbReference type="GO" id="GO:0005525">
    <property type="term" value="F:GTP binding"/>
    <property type="evidence" value="ECO:0007669"/>
    <property type="project" value="UniProtKB-KW"/>
</dbReference>
<dbReference type="AlphaFoldDB" id="A0A6P6H137"/>
<dbReference type="PANTHER" id="PTHR11588">
    <property type="entry name" value="TUBULIN"/>
    <property type="match status" value="1"/>
</dbReference>
<dbReference type="GeneID" id="112850042"/>
<sequence length="122" mass="13710">MVNTWLIACCTMATWFPKDANAAIATIKTKCTTQFFPTVVPGGDLAKVQQDVCMLSSIAEAWVCLNHTYDLMYDKCAFVHWYVDEGMKEGEFPKAFEDMAALEKDYEVVGMDCVEGEVEEEV</sequence>
<feature type="signal peptide" evidence="5">
    <location>
        <begin position="1"/>
        <end position="22"/>
    </location>
</feature>
<dbReference type="InterPro" id="IPR023123">
    <property type="entry name" value="Tubulin_C"/>
</dbReference>
<dbReference type="KEGG" id="pcoo:112850042"/>
<keyword evidence="3" id="KW-0547">Nucleotide-binding</keyword>
<keyword evidence="2" id="KW-0493">Microtubule</keyword>
<dbReference type="Proteomes" id="UP000515131">
    <property type="component" value="Unplaced"/>
</dbReference>
<evidence type="ECO:0000313" key="6">
    <source>
        <dbReference type="Proteomes" id="UP000515131"/>
    </source>
</evidence>
<evidence type="ECO:0000256" key="4">
    <source>
        <dbReference type="ARBA" id="ARBA00023134"/>
    </source>
</evidence>
<dbReference type="InterPro" id="IPR037103">
    <property type="entry name" value="Tubulin/FtsZ-like_C"/>
</dbReference>
<dbReference type="GO" id="GO:0005874">
    <property type="term" value="C:microtubule"/>
    <property type="evidence" value="ECO:0007669"/>
    <property type="project" value="UniProtKB-KW"/>
</dbReference>
<reference evidence="7" key="1">
    <citation type="submission" date="2025-08" db="UniProtKB">
        <authorList>
            <consortium name="RefSeq"/>
        </authorList>
    </citation>
    <scope>IDENTIFICATION</scope>
    <source>
        <tissue evidence="7">Blood</tissue>
    </source>
</reference>
<dbReference type="Gene3D" id="1.10.287.600">
    <property type="entry name" value="Helix hairpin bin"/>
    <property type="match status" value="1"/>
</dbReference>
<dbReference type="SUPFAM" id="SSF55307">
    <property type="entry name" value="Tubulin C-terminal domain-like"/>
    <property type="match status" value="1"/>
</dbReference>
<evidence type="ECO:0000256" key="3">
    <source>
        <dbReference type="ARBA" id="ARBA00022741"/>
    </source>
</evidence>
<keyword evidence="4" id="KW-0342">GTP-binding</keyword>
<dbReference type="RefSeq" id="XP_025769430.1">
    <property type="nucleotide sequence ID" value="XM_025913645.1"/>
</dbReference>
<feature type="chain" id="PRO_5027649801" evidence="5">
    <location>
        <begin position="23"/>
        <end position="122"/>
    </location>
</feature>
<keyword evidence="5" id="KW-0732">Signal</keyword>
<organism evidence="6 7">
    <name type="scientific">Puma concolor</name>
    <name type="common">Mountain lion</name>
    <name type="synonym">Felis concolor</name>
    <dbReference type="NCBI Taxonomy" id="9696"/>
    <lineage>
        <taxon>Eukaryota</taxon>
        <taxon>Metazoa</taxon>
        <taxon>Chordata</taxon>
        <taxon>Craniata</taxon>
        <taxon>Vertebrata</taxon>
        <taxon>Euteleostomi</taxon>
        <taxon>Mammalia</taxon>
        <taxon>Eutheria</taxon>
        <taxon>Laurasiatheria</taxon>
        <taxon>Carnivora</taxon>
        <taxon>Feliformia</taxon>
        <taxon>Felidae</taxon>
        <taxon>Felinae</taxon>
        <taxon>Puma</taxon>
    </lineage>
</organism>
<accession>A0A6P6H137</accession>
<protein>
    <submittedName>
        <fullName evidence="7">Tubulin alpha chain-like</fullName>
    </submittedName>
</protein>
<evidence type="ECO:0000256" key="5">
    <source>
        <dbReference type="SAM" id="SignalP"/>
    </source>
</evidence>
<name>A0A6P6H137_PUMCO</name>
<evidence type="ECO:0000313" key="7">
    <source>
        <dbReference type="RefSeq" id="XP_025769430.1"/>
    </source>
</evidence>
<keyword evidence="6" id="KW-1185">Reference proteome</keyword>
<gene>
    <name evidence="7" type="primary">LOC112850042</name>
</gene>